<name>A0AAW1KIB5_POPJA</name>
<evidence type="ECO:0000313" key="3">
    <source>
        <dbReference type="Proteomes" id="UP001458880"/>
    </source>
</evidence>
<keyword evidence="3" id="KW-1185">Reference proteome</keyword>
<dbReference type="CDD" id="cd05327">
    <property type="entry name" value="retinol-DH_like_SDR_c_like"/>
    <property type="match status" value="1"/>
</dbReference>
<dbReference type="InterPro" id="IPR036291">
    <property type="entry name" value="NAD(P)-bd_dom_sf"/>
</dbReference>
<reference evidence="2 3" key="1">
    <citation type="journal article" date="2024" name="BMC Genomics">
        <title>De novo assembly and annotation of Popillia japonica's genome with initial clues to its potential as an invasive pest.</title>
        <authorList>
            <person name="Cucini C."/>
            <person name="Boschi S."/>
            <person name="Funari R."/>
            <person name="Cardaioli E."/>
            <person name="Iannotti N."/>
            <person name="Marturano G."/>
            <person name="Paoli F."/>
            <person name="Bruttini M."/>
            <person name="Carapelli A."/>
            <person name="Frati F."/>
            <person name="Nardi F."/>
        </authorList>
    </citation>
    <scope>NUCLEOTIDE SEQUENCE [LARGE SCALE GENOMIC DNA]</scope>
    <source>
        <strain evidence="2">DMR45628</strain>
    </source>
</reference>
<dbReference type="GO" id="GO:0016491">
    <property type="term" value="F:oxidoreductase activity"/>
    <property type="evidence" value="ECO:0007669"/>
    <property type="project" value="UniProtKB-KW"/>
</dbReference>
<dbReference type="PRINTS" id="PR00081">
    <property type="entry name" value="GDHRDH"/>
</dbReference>
<dbReference type="PANTHER" id="PTHR43157:SF31">
    <property type="entry name" value="PHOSPHATIDYLINOSITOL-GLYCAN BIOSYNTHESIS CLASS F PROTEIN"/>
    <property type="match status" value="1"/>
</dbReference>
<accession>A0AAW1KIB5</accession>
<protein>
    <submittedName>
        <fullName evidence="2">Short chain dehydrogenase</fullName>
    </submittedName>
</protein>
<dbReference type="PANTHER" id="PTHR43157">
    <property type="entry name" value="PHOSPHATIDYLINOSITOL-GLYCAN BIOSYNTHESIS CLASS F PROTEIN-RELATED"/>
    <property type="match status" value="1"/>
</dbReference>
<gene>
    <name evidence="2" type="ORF">QE152_g23532</name>
</gene>
<comment type="caution">
    <text evidence="2">The sequence shown here is derived from an EMBL/GenBank/DDBJ whole genome shotgun (WGS) entry which is preliminary data.</text>
</comment>
<evidence type="ECO:0000256" key="1">
    <source>
        <dbReference type="ARBA" id="ARBA00023002"/>
    </source>
</evidence>
<dbReference type="Pfam" id="PF00106">
    <property type="entry name" value="adh_short"/>
    <property type="match status" value="1"/>
</dbReference>
<dbReference type="Gene3D" id="3.40.50.720">
    <property type="entry name" value="NAD(P)-binding Rossmann-like Domain"/>
    <property type="match status" value="1"/>
</dbReference>
<dbReference type="SUPFAM" id="SSF51735">
    <property type="entry name" value="NAD(P)-binding Rossmann-fold domains"/>
    <property type="match status" value="1"/>
</dbReference>
<dbReference type="AlphaFoldDB" id="A0AAW1KIB5"/>
<sequence>MVSFLSVVLVVLILAVVFKIFIKLSVKRNGSYVCLIGKTAIITGGNSGLGYITAMDFAQRGARVIIACRNKDKAEEAVQKIIVATNNKNIVYKLLDCASLESVRNFAKDINENEPRLDILVNNAGISTGMGLTPDGIQTILQTNHISGFLLTHLLIDKLKKSAPSRIVMVSSPTSRFANLNLSNLKEFNTEALAKRFYALYYNSKLCNIAFAIEMAKRLEGSGVTINATHPGVAATEIVKDAKPWLKFGFNTFTSLFLYTAEEGAQTQIYASVANEVAHINGGFFGNCSRMDVYQTAKDPQFLRKVWEKSEELAKLKEEEKIPLLL</sequence>
<dbReference type="Proteomes" id="UP001458880">
    <property type="component" value="Unassembled WGS sequence"/>
</dbReference>
<evidence type="ECO:0000313" key="2">
    <source>
        <dbReference type="EMBL" id="KAK9717820.1"/>
    </source>
</evidence>
<proteinExistence type="predicted"/>
<dbReference type="EMBL" id="JASPKY010000236">
    <property type="protein sequence ID" value="KAK9717820.1"/>
    <property type="molecule type" value="Genomic_DNA"/>
</dbReference>
<organism evidence="2 3">
    <name type="scientific">Popillia japonica</name>
    <name type="common">Japanese beetle</name>
    <dbReference type="NCBI Taxonomy" id="7064"/>
    <lineage>
        <taxon>Eukaryota</taxon>
        <taxon>Metazoa</taxon>
        <taxon>Ecdysozoa</taxon>
        <taxon>Arthropoda</taxon>
        <taxon>Hexapoda</taxon>
        <taxon>Insecta</taxon>
        <taxon>Pterygota</taxon>
        <taxon>Neoptera</taxon>
        <taxon>Endopterygota</taxon>
        <taxon>Coleoptera</taxon>
        <taxon>Polyphaga</taxon>
        <taxon>Scarabaeiformia</taxon>
        <taxon>Scarabaeidae</taxon>
        <taxon>Rutelinae</taxon>
        <taxon>Popillia</taxon>
    </lineage>
</organism>
<dbReference type="InterPro" id="IPR002347">
    <property type="entry name" value="SDR_fam"/>
</dbReference>
<keyword evidence="1" id="KW-0560">Oxidoreductase</keyword>